<gene>
    <name evidence="2" type="ORF">O9G_000384</name>
</gene>
<dbReference type="EMBL" id="KE561047">
    <property type="protein sequence ID" value="EPZ33609.1"/>
    <property type="molecule type" value="Genomic_DNA"/>
</dbReference>
<organism evidence="2 3">
    <name type="scientific">Rozella allomycis (strain CSF55)</name>
    <dbReference type="NCBI Taxonomy" id="988480"/>
    <lineage>
        <taxon>Eukaryota</taxon>
        <taxon>Fungi</taxon>
        <taxon>Fungi incertae sedis</taxon>
        <taxon>Cryptomycota</taxon>
        <taxon>Cryptomycota incertae sedis</taxon>
        <taxon>Rozella</taxon>
    </lineage>
</organism>
<dbReference type="InterPro" id="IPR036910">
    <property type="entry name" value="HMG_box_dom_sf"/>
</dbReference>
<dbReference type="Proteomes" id="UP000030755">
    <property type="component" value="Unassembled WGS sequence"/>
</dbReference>
<dbReference type="HOGENOM" id="CLU_1778528_0_0_1"/>
<protein>
    <recommendedName>
        <fullName evidence="4">HMG box domain-containing protein</fullName>
    </recommendedName>
</protein>
<dbReference type="AlphaFoldDB" id="A0A075AYL4"/>
<reference evidence="2 3" key="1">
    <citation type="journal article" date="2013" name="Curr. Biol.">
        <title>Shared signatures of parasitism and phylogenomics unite Cryptomycota and microsporidia.</title>
        <authorList>
            <person name="James T.Y."/>
            <person name="Pelin A."/>
            <person name="Bonen L."/>
            <person name="Ahrendt S."/>
            <person name="Sain D."/>
            <person name="Corradi N."/>
            <person name="Stajich J.E."/>
        </authorList>
    </citation>
    <scope>NUCLEOTIDE SEQUENCE [LARGE SCALE GENOMIC DNA]</scope>
    <source>
        <strain evidence="2 3">CSF55</strain>
    </source>
</reference>
<evidence type="ECO:0008006" key="4">
    <source>
        <dbReference type="Google" id="ProtNLM"/>
    </source>
</evidence>
<proteinExistence type="predicted"/>
<accession>A0A075AYL4</accession>
<keyword evidence="3" id="KW-1185">Reference proteome</keyword>
<feature type="coiled-coil region" evidence="1">
    <location>
        <begin position="18"/>
        <end position="45"/>
    </location>
</feature>
<dbReference type="SUPFAM" id="SSF47095">
    <property type="entry name" value="HMG-box"/>
    <property type="match status" value="1"/>
</dbReference>
<name>A0A075AYL4_ROZAC</name>
<evidence type="ECO:0000256" key="1">
    <source>
        <dbReference type="SAM" id="Coils"/>
    </source>
</evidence>
<evidence type="ECO:0000313" key="2">
    <source>
        <dbReference type="EMBL" id="EPZ33609.1"/>
    </source>
</evidence>
<keyword evidence="1" id="KW-0175">Coiled coil</keyword>
<evidence type="ECO:0000313" key="3">
    <source>
        <dbReference type="Proteomes" id="UP000030755"/>
    </source>
</evidence>
<sequence length="146" mass="17386">MLFIEANKAPNHSLKEYIQKWNILEDSEKQKYKKLKQERNKESRAQFAEYIERCTHTINSQKASSIFNSIVSQVKLPPEEANFIEISSKDLPKPPPRSLYHYIMGRLKHDEIFAELSSETIEKYKIDYENDILNYENALKQYIERQ</sequence>